<dbReference type="InterPro" id="IPR000719">
    <property type="entry name" value="Prot_kinase_dom"/>
</dbReference>
<comment type="caution">
    <text evidence="3">The sequence shown here is derived from an EMBL/GenBank/DDBJ whole genome shotgun (WGS) entry which is preliminary data.</text>
</comment>
<dbReference type="PANTHER" id="PTHR44329">
    <property type="entry name" value="SERINE/THREONINE-PROTEIN KINASE TNNI3K-RELATED"/>
    <property type="match status" value="1"/>
</dbReference>
<keyword evidence="1" id="KW-0547">Nucleotide-binding</keyword>
<reference evidence="3 4" key="1">
    <citation type="submission" date="2017-10" db="EMBL/GenBank/DDBJ databases">
        <title>Extensive intraspecific genome diversity in a model arbuscular mycorrhizal fungus.</title>
        <authorList>
            <person name="Chen E.C.H."/>
            <person name="Morin E."/>
            <person name="Baudet D."/>
            <person name="Noel J."/>
            <person name="Ndikumana S."/>
            <person name="Charron P."/>
            <person name="St-Onge C."/>
            <person name="Giorgi J."/>
            <person name="Grigoriev I.V."/>
            <person name="Roux C."/>
            <person name="Martin F.M."/>
            <person name="Corradi N."/>
        </authorList>
    </citation>
    <scope>NUCLEOTIDE SEQUENCE [LARGE SCALE GENOMIC DNA]</scope>
    <source>
        <strain evidence="3 4">A1</strain>
    </source>
</reference>
<protein>
    <recommendedName>
        <fullName evidence="2">Protein kinase domain-containing protein</fullName>
    </recommendedName>
</protein>
<dbReference type="Proteomes" id="UP000232688">
    <property type="component" value="Unassembled WGS sequence"/>
</dbReference>
<proteinExistence type="predicted"/>
<dbReference type="GO" id="GO:0004674">
    <property type="term" value="F:protein serine/threonine kinase activity"/>
    <property type="evidence" value="ECO:0007669"/>
    <property type="project" value="TreeGrafter"/>
</dbReference>
<dbReference type="PROSITE" id="PS50011">
    <property type="entry name" value="PROTEIN_KINASE_DOM"/>
    <property type="match status" value="1"/>
</dbReference>
<dbReference type="Pfam" id="PF24209">
    <property type="entry name" value="DUF7431"/>
    <property type="match status" value="1"/>
</dbReference>
<dbReference type="PRINTS" id="PR00109">
    <property type="entry name" value="TYRKINASE"/>
</dbReference>
<dbReference type="VEuPathDB" id="FungiDB:RhiirFUN_025199"/>
<dbReference type="VEuPathDB" id="FungiDB:RhiirA1_465061"/>
<dbReference type="GO" id="GO:0005524">
    <property type="term" value="F:ATP binding"/>
    <property type="evidence" value="ECO:0007669"/>
    <property type="project" value="UniProtKB-UniRule"/>
</dbReference>
<dbReference type="PROSITE" id="PS00107">
    <property type="entry name" value="PROTEIN_KINASE_ATP"/>
    <property type="match status" value="1"/>
</dbReference>
<dbReference type="InterPro" id="IPR017441">
    <property type="entry name" value="Protein_kinase_ATP_BS"/>
</dbReference>
<evidence type="ECO:0000313" key="4">
    <source>
        <dbReference type="Proteomes" id="UP000232688"/>
    </source>
</evidence>
<dbReference type="EMBL" id="LLXH01000850">
    <property type="protein sequence ID" value="PKC62502.1"/>
    <property type="molecule type" value="Genomic_DNA"/>
</dbReference>
<dbReference type="InterPro" id="IPR055854">
    <property type="entry name" value="DUF7431"/>
</dbReference>
<feature type="binding site" evidence="1">
    <location>
        <position position="59"/>
    </location>
    <ligand>
        <name>ATP</name>
        <dbReference type="ChEBI" id="CHEBI:30616"/>
    </ligand>
</feature>
<gene>
    <name evidence="3" type="ORF">RhiirA1_465061</name>
</gene>
<dbReference type="InterPro" id="IPR051681">
    <property type="entry name" value="Ser/Thr_Kinases-Pseudokinases"/>
</dbReference>
<dbReference type="PANTHER" id="PTHR44329:SF293">
    <property type="entry name" value="MITOGEN-ACTIVATED PROTEIN KINASE KINASE KINASE"/>
    <property type="match status" value="1"/>
</dbReference>
<dbReference type="AlphaFoldDB" id="A0A2N0RGT6"/>
<keyword evidence="1" id="KW-0067">ATP-binding</keyword>
<dbReference type="Gene3D" id="1.10.510.10">
    <property type="entry name" value="Transferase(Phosphotransferase) domain 1"/>
    <property type="match status" value="1"/>
</dbReference>
<reference evidence="3 4" key="2">
    <citation type="submission" date="2017-10" db="EMBL/GenBank/DDBJ databases">
        <title>Genome analyses suggest a sexual origin of heterokaryosis in a supposedly ancient asexual fungus.</title>
        <authorList>
            <person name="Corradi N."/>
            <person name="Sedzielewska K."/>
            <person name="Noel J."/>
            <person name="Charron P."/>
            <person name="Farinelli L."/>
            <person name="Marton T."/>
            <person name="Kruger M."/>
            <person name="Pelin A."/>
            <person name="Brachmann A."/>
            <person name="Corradi N."/>
        </authorList>
    </citation>
    <scope>NUCLEOTIDE SEQUENCE [LARGE SCALE GENOMIC DNA]</scope>
    <source>
        <strain evidence="3 4">A1</strain>
    </source>
</reference>
<name>A0A2N0RGT6_9GLOM</name>
<sequence>MTNSNVKYQAYDPQLHKFKKANLYYDYSDFSNIEEIGEGKFGKVYRAERRNSEQYFALKSLKFDNDNLEEIIREINLQRTVDVHNKVIRFHGITKTKSENLLVMDYADCGSLQDYLEKKFNNLTWNNKYELAFQLACAVSFLHDRRIVHRDLNATNVLIHQNNIKLANFGLLKRIKRVPESQLFDAIPYIDPQKFIDKNFSLNEKSDVYSIGVLLWVISSGKKPFRDVSYDYDLGIKISKGHREKIVPSTPIDYSKLYTECWDNEPSIRPVINEVVEKLKEIKKKSNYFNMNTNSENITEESNKINLNIKSITCGDCDEHKSGNIIFQIKIMQHTSHKLMINSFSSLLNLNDKLSNIREKLKKDNAKMNDTLSFANSLMAEIAREDEEQIILKEIIDAKNDTLYLIKPDYDFLINKLKLEYGRTIPLDRAGKKAFKIKDCKVTLIVDEPKYSKIDLNEEQIKKDIYLTTDIDTNQRTNNDSTCTVIEYSKVSLNFKTEPDPEFVKAVVDAIESKDPRKFRKITEEFGKFVPKEEVILGARAYFVDANSGDSSKKYTRYTNFKLIGGKKFISKDFNEKEWLNSLEEFRNWECIKIKNPISVFYLLPEDLRKEILSLVGKKILYLSTESYEYKLLKPGSHEILELKNIPKDILEILKDKAADCSIFATVVDEKNNDIFNCQIFWPPNQEPKLIIHCIQKKFKERKCKLKIMLMIVGYDVTFNFDRPDFNIHFKIERHYFHASDIQTKKYILETDSAHCFGIPVLRKLDDSNNSLIIGHHFYNSGNDKNERTGLCTFSYCLKNNRFAYLPDFTFHTLVILNYSSNYSGMSSLYHIKFINNFLTRHNSLSPKFISLYSTKENNYGPILAKQKSNDLNGVKIKYFNFTKDKCKNKISKHNFKYAYFDPSQDKDLITYMKNLKMKSNLLVYDRKFCI</sequence>
<dbReference type="SUPFAM" id="SSF56112">
    <property type="entry name" value="Protein kinase-like (PK-like)"/>
    <property type="match status" value="1"/>
</dbReference>
<dbReference type="Pfam" id="PF07714">
    <property type="entry name" value="PK_Tyr_Ser-Thr"/>
    <property type="match status" value="1"/>
</dbReference>
<feature type="domain" description="Protein kinase" evidence="2">
    <location>
        <begin position="30"/>
        <end position="289"/>
    </location>
</feature>
<accession>A0A2N0RGT6</accession>
<evidence type="ECO:0000256" key="1">
    <source>
        <dbReference type="PROSITE-ProRule" id="PRU10141"/>
    </source>
</evidence>
<organism evidence="3 4">
    <name type="scientific">Rhizophagus irregularis</name>
    <dbReference type="NCBI Taxonomy" id="588596"/>
    <lineage>
        <taxon>Eukaryota</taxon>
        <taxon>Fungi</taxon>
        <taxon>Fungi incertae sedis</taxon>
        <taxon>Mucoromycota</taxon>
        <taxon>Glomeromycotina</taxon>
        <taxon>Glomeromycetes</taxon>
        <taxon>Glomerales</taxon>
        <taxon>Glomeraceae</taxon>
        <taxon>Rhizophagus</taxon>
    </lineage>
</organism>
<dbReference type="InterPro" id="IPR011009">
    <property type="entry name" value="Kinase-like_dom_sf"/>
</dbReference>
<evidence type="ECO:0000259" key="2">
    <source>
        <dbReference type="PROSITE" id="PS50011"/>
    </source>
</evidence>
<dbReference type="VEuPathDB" id="FungiDB:FUN_022814"/>
<dbReference type="InterPro" id="IPR001245">
    <property type="entry name" value="Ser-Thr/Tyr_kinase_cat_dom"/>
</dbReference>
<evidence type="ECO:0000313" key="3">
    <source>
        <dbReference type="EMBL" id="PKC62502.1"/>
    </source>
</evidence>